<comment type="cofactor">
    <cofactor evidence="1">
        <name>Zn(2+)</name>
        <dbReference type="ChEBI" id="CHEBI:29105"/>
    </cofactor>
</comment>
<feature type="domain" description="Metallo-beta-lactamase" evidence="5">
    <location>
        <begin position="103"/>
        <end position="266"/>
    </location>
</feature>
<gene>
    <name evidence="6" type="ORF">A3F84_14395</name>
</gene>
<evidence type="ECO:0000256" key="1">
    <source>
        <dbReference type="ARBA" id="ARBA00001947"/>
    </source>
</evidence>
<dbReference type="SUPFAM" id="SSF56281">
    <property type="entry name" value="Metallo-hydrolase/oxidoreductase"/>
    <property type="match status" value="1"/>
</dbReference>
<sequence length="284" mass="30127">MSCYTSLEDLFGDVVGKAVRGQGLSAREVAQRSGLSAAEVERIADAGFIPDDARVRALADALGLHGQRLIDSAHQAWFPKAPDGAFGSARVGVERLVVGRSVQMNSYIFWDTQTQEAAFVDPGDEGDRLVAAVRQKGLRPVLVLLTHGHGDHTGALRQVKEAYRIPAFINEKDFPLIEGLTSLIDGKVEEGWQTKVGGLEARTMALPGHTPGGIGYAVEGVLFSGDALFAGSLGGTRSLDAYTGQLRAVREKALGLPGGTTVFPGHGPATTVAEELAHNPFFLR</sequence>
<evidence type="ECO:0000259" key="5">
    <source>
        <dbReference type="SMART" id="SM00849"/>
    </source>
</evidence>
<dbReference type="GO" id="GO:0016787">
    <property type="term" value="F:hydrolase activity"/>
    <property type="evidence" value="ECO:0007669"/>
    <property type="project" value="UniProtKB-KW"/>
</dbReference>
<dbReference type="Proteomes" id="UP000178606">
    <property type="component" value="Unassembled WGS sequence"/>
</dbReference>
<protein>
    <recommendedName>
        <fullName evidence="5">Metallo-beta-lactamase domain-containing protein</fullName>
    </recommendedName>
</protein>
<keyword evidence="4" id="KW-0862">Zinc</keyword>
<dbReference type="GO" id="GO:0046872">
    <property type="term" value="F:metal ion binding"/>
    <property type="evidence" value="ECO:0007669"/>
    <property type="project" value="UniProtKB-KW"/>
</dbReference>
<dbReference type="Gene3D" id="3.60.15.10">
    <property type="entry name" value="Ribonuclease Z/Hydroxyacylglutathione hydrolase-like"/>
    <property type="match status" value="1"/>
</dbReference>
<accession>A0A1F6CJG9</accession>
<organism evidence="6 7">
    <name type="scientific">Handelsmanbacteria sp. (strain RIFCSPLOWO2_12_FULL_64_10)</name>
    <dbReference type="NCBI Taxonomy" id="1817868"/>
    <lineage>
        <taxon>Bacteria</taxon>
        <taxon>Candidatus Handelsmaniibacteriota</taxon>
    </lineage>
</organism>
<dbReference type="InterPro" id="IPR051453">
    <property type="entry name" value="MBL_Glyoxalase_II"/>
</dbReference>
<name>A0A1F6CJG9_HANXR</name>
<dbReference type="SMART" id="SM00849">
    <property type="entry name" value="Lactamase_B"/>
    <property type="match status" value="1"/>
</dbReference>
<evidence type="ECO:0000256" key="4">
    <source>
        <dbReference type="ARBA" id="ARBA00022833"/>
    </source>
</evidence>
<dbReference type="EMBL" id="MFKF01000240">
    <property type="protein sequence ID" value="OGG49022.1"/>
    <property type="molecule type" value="Genomic_DNA"/>
</dbReference>
<dbReference type="CDD" id="cd00093">
    <property type="entry name" value="HTH_XRE"/>
    <property type="match status" value="1"/>
</dbReference>
<proteinExistence type="predicted"/>
<dbReference type="Pfam" id="PF00753">
    <property type="entry name" value="Lactamase_B"/>
    <property type="match status" value="1"/>
</dbReference>
<dbReference type="PANTHER" id="PTHR46233:SF3">
    <property type="entry name" value="HYDROXYACYLGLUTATHIONE HYDROLASE GLOC"/>
    <property type="match status" value="1"/>
</dbReference>
<dbReference type="InterPro" id="IPR001387">
    <property type="entry name" value="Cro/C1-type_HTH"/>
</dbReference>
<evidence type="ECO:0000256" key="2">
    <source>
        <dbReference type="ARBA" id="ARBA00022723"/>
    </source>
</evidence>
<evidence type="ECO:0000256" key="3">
    <source>
        <dbReference type="ARBA" id="ARBA00022801"/>
    </source>
</evidence>
<reference evidence="6 7" key="1">
    <citation type="journal article" date="2016" name="Nat. Commun.">
        <title>Thousands of microbial genomes shed light on interconnected biogeochemical processes in an aquifer system.</title>
        <authorList>
            <person name="Anantharaman K."/>
            <person name="Brown C.T."/>
            <person name="Hug L.A."/>
            <person name="Sharon I."/>
            <person name="Castelle C.J."/>
            <person name="Probst A.J."/>
            <person name="Thomas B.C."/>
            <person name="Singh A."/>
            <person name="Wilkins M.J."/>
            <person name="Karaoz U."/>
            <person name="Brodie E.L."/>
            <person name="Williams K.H."/>
            <person name="Hubbard S.S."/>
            <person name="Banfield J.F."/>
        </authorList>
    </citation>
    <scope>NUCLEOTIDE SEQUENCE [LARGE SCALE GENOMIC DNA]</scope>
    <source>
        <strain evidence="7">RIFCSPLOWO2_12_FULL_64_10</strain>
    </source>
</reference>
<keyword evidence="3" id="KW-0378">Hydrolase</keyword>
<keyword evidence="2" id="KW-0479">Metal-binding</keyword>
<dbReference type="InterPro" id="IPR001279">
    <property type="entry name" value="Metallo-B-lactamas"/>
</dbReference>
<dbReference type="InterPro" id="IPR036866">
    <property type="entry name" value="RibonucZ/Hydroxyglut_hydro"/>
</dbReference>
<evidence type="ECO:0000313" key="6">
    <source>
        <dbReference type="EMBL" id="OGG49022.1"/>
    </source>
</evidence>
<evidence type="ECO:0000313" key="7">
    <source>
        <dbReference type="Proteomes" id="UP000178606"/>
    </source>
</evidence>
<dbReference type="AlphaFoldDB" id="A0A1F6CJG9"/>
<comment type="caution">
    <text evidence="6">The sequence shown here is derived from an EMBL/GenBank/DDBJ whole genome shotgun (WGS) entry which is preliminary data.</text>
</comment>
<dbReference type="PANTHER" id="PTHR46233">
    <property type="entry name" value="HYDROXYACYLGLUTATHIONE HYDROLASE GLOC"/>
    <property type="match status" value="1"/>
</dbReference>